<feature type="domain" description="FAD-binding PCMH-type" evidence="6">
    <location>
        <begin position="73"/>
        <end position="248"/>
    </location>
</feature>
<evidence type="ECO:0000259" key="6">
    <source>
        <dbReference type="PROSITE" id="PS51387"/>
    </source>
</evidence>
<gene>
    <name evidence="7" type="ORF">QQS21_002488</name>
</gene>
<dbReference type="Proteomes" id="UP001251528">
    <property type="component" value="Unassembled WGS sequence"/>
</dbReference>
<dbReference type="InterPro" id="IPR006094">
    <property type="entry name" value="Oxid_FAD_bind_N"/>
</dbReference>
<keyword evidence="3" id="KW-0274">FAD</keyword>
<evidence type="ECO:0000313" key="7">
    <source>
        <dbReference type="EMBL" id="KAK2608912.1"/>
    </source>
</evidence>
<feature type="signal peptide" evidence="5">
    <location>
        <begin position="1"/>
        <end position="28"/>
    </location>
</feature>
<dbReference type="GO" id="GO:0071949">
    <property type="term" value="F:FAD binding"/>
    <property type="evidence" value="ECO:0007669"/>
    <property type="project" value="InterPro"/>
</dbReference>
<comment type="similarity">
    <text evidence="1">Belongs to the oxygen-dependent FAD-linked oxidoreductase family.</text>
</comment>
<dbReference type="AlphaFoldDB" id="A0AAJ0FWG8"/>
<dbReference type="PROSITE" id="PS51387">
    <property type="entry name" value="FAD_PCMH"/>
    <property type="match status" value="1"/>
</dbReference>
<protein>
    <recommendedName>
        <fullName evidence="6">FAD-binding PCMH-type domain-containing protein</fullName>
    </recommendedName>
</protein>
<accession>A0AAJ0FWG8</accession>
<keyword evidence="4" id="KW-0560">Oxidoreductase</keyword>
<dbReference type="Pfam" id="PF01565">
    <property type="entry name" value="FAD_binding_4"/>
    <property type="match status" value="1"/>
</dbReference>
<evidence type="ECO:0000256" key="3">
    <source>
        <dbReference type="ARBA" id="ARBA00022827"/>
    </source>
</evidence>
<dbReference type="Gene3D" id="3.30.465.10">
    <property type="match status" value="1"/>
</dbReference>
<keyword evidence="2" id="KW-0285">Flavoprotein</keyword>
<evidence type="ECO:0000256" key="1">
    <source>
        <dbReference type="ARBA" id="ARBA00005466"/>
    </source>
</evidence>
<dbReference type="EMBL" id="JASWJB010000030">
    <property type="protein sequence ID" value="KAK2608912.1"/>
    <property type="molecule type" value="Genomic_DNA"/>
</dbReference>
<dbReference type="GO" id="GO:0016491">
    <property type="term" value="F:oxidoreductase activity"/>
    <property type="evidence" value="ECO:0007669"/>
    <property type="project" value="UniProtKB-KW"/>
</dbReference>
<dbReference type="InterPro" id="IPR016166">
    <property type="entry name" value="FAD-bd_PCMH"/>
</dbReference>
<dbReference type="InterPro" id="IPR050416">
    <property type="entry name" value="FAD-linked_Oxidoreductase"/>
</dbReference>
<sequence>MFIPQLPSPAGAAAAALVSLLLFDSVRGQNNTNVGTGYPPCDALINSNLSHAVHLPDSTLFPALINGSWAPSTRQSPFCFVLPTTTEEVSQTINALREAGGGAGDWHIAVRSGGHGTDHSNNIDTGVTIDLTQLNASTYDEATNIASIGTGARWGQVYGDLLQHGVSVMGGREGEVGVGGLVLGGGVSWYTPKRGFACDSVVNYELVLADGSVINANKSFNPDLWKALKGGGANFGIVTRFDVEAFPARNLTKSTRLVSMDSVDDVIHGVVNFTNLDKSFEDNYLLTAFNFDPASDSTAITLTEVNTANDESTTAFDGVRRIPTLKKAAPAISVTLAQSSKSSALTGEMRTIGAGPLTVAADPRVLRYIVDQYSGFVKDLKKVVKTNNFSTIFDLQPLSTHVADYGVQKGGNMLGLERNNRNRVLAAVGAILFDSQYSDLDVARIYQLSLAVNQRIAAYASSLGLLDDFVYLAYADATQDPLGSYGTANTEHIRKVAKKYDPEGFFQHRVPGGFKINRVLKKCANGK</sequence>
<keyword evidence="5" id="KW-0732">Signal</keyword>
<dbReference type="PANTHER" id="PTHR42973">
    <property type="entry name" value="BINDING OXIDOREDUCTASE, PUTATIVE (AFU_ORTHOLOGUE AFUA_1G17690)-RELATED"/>
    <property type="match status" value="1"/>
</dbReference>
<reference evidence="7" key="1">
    <citation type="submission" date="2023-06" db="EMBL/GenBank/DDBJ databases">
        <title>Conoideocrella luteorostrata (Hypocreales: Clavicipitaceae), a potential biocontrol fungus for elongate hemlock scale in United States Christmas tree production areas.</title>
        <authorList>
            <person name="Barrett H."/>
            <person name="Lovett B."/>
            <person name="Macias A.M."/>
            <person name="Stajich J.E."/>
            <person name="Kasson M.T."/>
        </authorList>
    </citation>
    <scope>NUCLEOTIDE SEQUENCE</scope>
    <source>
        <strain evidence="7">ARSEF 14590</strain>
    </source>
</reference>
<evidence type="ECO:0000256" key="5">
    <source>
        <dbReference type="SAM" id="SignalP"/>
    </source>
</evidence>
<dbReference type="InterPro" id="IPR016169">
    <property type="entry name" value="FAD-bd_PCMH_sub2"/>
</dbReference>
<dbReference type="InterPro" id="IPR036318">
    <property type="entry name" value="FAD-bd_PCMH-like_sf"/>
</dbReference>
<evidence type="ECO:0000313" key="8">
    <source>
        <dbReference type="Proteomes" id="UP001251528"/>
    </source>
</evidence>
<organism evidence="7 8">
    <name type="scientific">Conoideocrella luteorostrata</name>
    <dbReference type="NCBI Taxonomy" id="1105319"/>
    <lineage>
        <taxon>Eukaryota</taxon>
        <taxon>Fungi</taxon>
        <taxon>Dikarya</taxon>
        <taxon>Ascomycota</taxon>
        <taxon>Pezizomycotina</taxon>
        <taxon>Sordariomycetes</taxon>
        <taxon>Hypocreomycetidae</taxon>
        <taxon>Hypocreales</taxon>
        <taxon>Clavicipitaceae</taxon>
        <taxon>Conoideocrella</taxon>
    </lineage>
</organism>
<dbReference type="SUPFAM" id="SSF56176">
    <property type="entry name" value="FAD-binding/transporter-associated domain-like"/>
    <property type="match status" value="1"/>
</dbReference>
<dbReference type="PANTHER" id="PTHR42973:SF53">
    <property type="entry name" value="FAD-BINDING PCMH-TYPE DOMAIN-CONTAINING PROTEIN-RELATED"/>
    <property type="match status" value="1"/>
</dbReference>
<name>A0AAJ0FWG8_9HYPO</name>
<evidence type="ECO:0000256" key="2">
    <source>
        <dbReference type="ARBA" id="ARBA00022630"/>
    </source>
</evidence>
<keyword evidence="8" id="KW-1185">Reference proteome</keyword>
<evidence type="ECO:0000256" key="4">
    <source>
        <dbReference type="ARBA" id="ARBA00023002"/>
    </source>
</evidence>
<comment type="caution">
    <text evidence="7">The sequence shown here is derived from an EMBL/GenBank/DDBJ whole genome shotgun (WGS) entry which is preliminary data.</text>
</comment>
<feature type="chain" id="PRO_5042524380" description="FAD-binding PCMH-type domain-containing protein" evidence="5">
    <location>
        <begin position="29"/>
        <end position="527"/>
    </location>
</feature>
<proteinExistence type="inferred from homology"/>